<keyword evidence="1" id="KW-0812">Transmembrane</keyword>
<keyword evidence="1" id="KW-0472">Membrane</keyword>
<organism evidence="2 3">
    <name type="scientific">Bacillus wiedmannii</name>
    <dbReference type="NCBI Taxonomy" id="1890302"/>
    <lineage>
        <taxon>Bacteria</taxon>
        <taxon>Bacillati</taxon>
        <taxon>Bacillota</taxon>
        <taxon>Bacilli</taxon>
        <taxon>Bacillales</taxon>
        <taxon>Bacillaceae</taxon>
        <taxon>Bacillus</taxon>
        <taxon>Bacillus cereus group</taxon>
    </lineage>
</organism>
<comment type="caution">
    <text evidence="2">The sequence shown here is derived from an EMBL/GenBank/DDBJ whole genome shotgun (WGS) entry which is preliminary data.</text>
</comment>
<proteinExistence type="predicted"/>
<evidence type="ECO:0000313" key="3">
    <source>
        <dbReference type="Proteomes" id="UP000035350"/>
    </source>
</evidence>
<reference evidence="2 3" key="1">
    <citation type="journal article" date="2015" name="Genome Announc.">
        <title>Next-Generation Whole-Genome Sequencing of Eight Strains of Bacillus cereus, Isolated from Food.</title>
        <authorList>
            <person name="Krawczyk A.O."/>
            <person name="de Jong A."/>
            <person name="Eijlander R.T."/>
            <person name="Berendsen E.M."/>
            <person name="Holsappel S."/>
            <person name="Wells-Bennik M.H."/>
            <person name="Kuipers O.P."/>
        </authorList>
    </citation>
    <scope>NUCLEOTIDE SEQUENCE [LARGE SCALE GENOMIC DNA]</scope>
    <source>
        <strain evidence="2 3">B4147</strain>
    </source>
</reference>
<sequence>MIIIHTLLGIIGAIVLLAFVIHPGVPDKRVPLKNKLVVILPLIVIAGFISFYI</sequence>
<gene>
    <name evidence="2" type="ORF">B4147_1037</name>
</gene>
<dbReference type="Proteomes" id="UP000035350">
    <property type="component" value="Unassembled WGS sequence"/>
</dbReference>
<dbReference type="EMBL" id="LCYN01000001">
    <property type="protein sequence ID" value="KLA01370.1"/>
    <property type="molecule type" value="Genomic_DNA"/>
</dbReference>
<dbReference type="PATRIC" id="fig|1396.433.peg.87"/>
<reference evidence="3" key="2">
    <citation type="submission" date="2015-04" db="EMBL/GenBank/DDBJ databases">
        <title>Draft Genome Sequences of Eight Spore-Forming Food Isolates of Bacillus cereus Genome sequencing.</title>
        <authorList>
            <person name="Krawcyk A.O."/>
            <person name="de Jong A."/>
            <person name="Eijlander R.T."/>
            <person name="Berendsen E.M."/>
            <person name="Holsappel S."/>
            <person name="Wells-Bennik M."/>
            <person name="Kuipers O.P."/>
        </authorList>
    </citation>
    <scope>NUCLEOTIDE SEQUENCE [LARGE SCALE GENOMIC DNA]</scope>
    <source>
        <strain evidence="3">B4147</strain>
    </source>
</reference>
<name>A0A0G8CPI6_9BACI</name>
<feature type="transmembrane region" description="Helical" evidence="1">
    <location>
        <begin position="36"/>
        <end position="52"/>
    </location>
</feature>
<evidence type="ECO:0000313" key="2">
    <source>
        <dbReference type="EMBL" id="KLA01370.1"/>
    </source>
</evidence>
<keyword evidence="1" id="KW-1133">Transmembrane helix</keyword>
<protein>
    <submittedName>
        <fullName evidence="2">Uncharacterized protein</fullName>
    </submittedName>
</protein>
<feature type="transmembrane region" description="Helical" evidence="1">
    <location>
        <begin position="6"/>
        <end position="24"/>
    </location>
</feature>
<dbReference type="RefSeq" id="WP_198528866.1">
    <property type="nucleotide sequence ID" value="NZ_LCYN01000001.1"/>
</dbReference>
<accession>A0A0G8CPI6</accession>
<evidence type="ECO:0000256" key="1">
    <source>
        <dbReference type="SAM" id="Phobius"/>
    </source>
</evidence>
<dbReference type="AlphaFoldDB" id="A0A0G8CPI6"/>